<dbReference type="EMBL" id="JOJR01000008">
    <property type="protein sequence ID" value="RCN52152.1"/>
    <property type="molecule type" value="Genomic_DNA"/>
</dbReference>
<evidence type="ECO:0000313" key="3">
    <source>
        <dbReference type="Proteomes" id="UP000252519"/>
    </source>
</evidence>
<sequence length="129" mass="12313">MFRSAILLALFVALNTCYAAPSANAGASAAIPGVAEITDNLGAALPDAMGTVNNVIDSASNTVGGVVNTASGVVNNVAGTAGNIAGGLPIAGPLLQQLLGTVLGLLGAVLGIAHQLPQPAGSSSVQAAI</sequence>
<accession>A0A368H6B2</accession>
<reference evidence="2 3" key="1">
    <citation type="submission" date="2014-10" db="EMBL/GenBank/DDBJ databases">
        <title>Draft genome of the hookworm Ancylostoma caninum.</title>
        <authorList>
            <person name="Mitreva M."/>
        </authorList>
    </citation>
    <scope>NUCLEOTIDE SEQUENCE [LARGE SCALE GENOMIC DNA]</scope>
    <source>
        <strain evidence="2 3">Baltimore</strain>
    </source>
</reference>
<comment type="caution">
    <text evidence="2">The sequence shown here is derived from an EMBL/GenBank/DDBJ whole genome shotgun (WGS) entry which is preliminary data.</text>
</comment>
<name>A0A368H6B2_ANCCA</name>
<feature type="chain" id="PRO_5016811877" evidence="1">
    <location>
        <begin position="20"/>
        <end position="129"/>
    </location>
</feature>
<feature type="signal peptide" evidence="1">
    <location>
        <begin position="1"/>
        <end position="19"/>
    </location>
</feature>
<dbReference type="AlphaFoldDB" id="A0A368H6B2"/>
<keyword evidence="3" id="KW-1185">Reference proteome</keyword>
<dbReference type="Proteomes" id="UP000252519">
    <property type="component" value="Unassembled WGS sequence"/>
</dbReference>
<keyword evidence="1" id="KW-0732">Signal</keyword>
<evidence type="ECO:0000313" key="2">
    <source>
        <dbReference type="EMBL" id="RCN52152.1"/>
    </source>
</evidence>
<proteinExistence type="predicted"/>
<dbReference type="OrthoDB" id="5896069at2759"/>
<evidence type="ECO:0000256" key="1">
    <source>
        <dbReference type="SAM" id="SignalP"/>
    </source>
</evidence>
<gene>
    <name evidence="2" type="ORF">ANCCAN_01582</name>
</gene>
<protein>
    <submittedName>
        <fullName evidence="2">Uncharacterized protein</fullName>
    </submittedName>
</protein>
<organism evidence="2 3">
    <name type="scientific">Ancylostoma caninum</name>
    <name type="common">Dog hookworm</name>
    <dbReference type="NCBI Taxonomy" id="29170"/>
    <lineage>
        <taxon>Eukaryota</taxon>
        <taxon>Metazoa</taxon>
        <taxon>Ecdysozoa</taxon>
        <taxon>Nematoda</taxon>
        <taxon>Chromadorea</taxon>
        <taxon>Rhabditida</taxon>
        <taxon>Rhabditina</taxon>
        <taxon>Rhabditomorpha</taxon>
        <taxon>Strongyloidea</taxon>
        <taxon>Ancylostomatidae</taxon>
        <taxon>Ancylostomatinae</taxon>
        <taxon>Ancylostoma</taxon>
    </lineage>
</organism>